<sequence length="248" mass="27906">MMRVLKYDWKRNSTMLLGAFAILLMVQIGITVLGTVRNWDLAVMIVLSMLAYTSMSVLLLVVTGKTFGYNIKAYHRRLLPVRSVWSVVSSLILACANLLVLGVLMALHIWYYGSAAGFPWEVIHFSDSSLMYYVSLLVFIVWKFIYVMITLFFSIAVASSLTRKGGVWIGILIFFLLQNVLGWLSEFLFGDDTAFSGPVASFSVIDYTGFTFSQGHHAWVWGAFAFEVVAAVLILYATVYLIDRKVEV</sequence>
<dbReference type="RefSeq" id="WP_054405470.1">
    <property type="nucleotide sequence ID" value="NZ_LIUT01000008.1"/>
</dbReference>
<gene>
    <name evidence="2" type="ORF">AM231_27485</name>
</gene>
<comment type="caution">
    <text evidence="2">The sequence shown here is derived from an EMBL/GenBank/DDBJ whole genome shotgun (WGS) entry which is preliminary data.</text>
</comment>
<proteinExistence type="predicted"/>
<keyword evidence="1" id="KW-1133">Transmembrane helix</keyword>
<evidence type="ECO:0000313" key="3">
    <source>
        <dbReference type="Proteomes" id="UP000036932"/>
    </source>
</evidence>
<feature type="transmembrane region" description="Helical" evidence="1">
    <location>
        <begin position="41"/>
        <end position="63"/>
    </location>
</feature>
<feature type="transmembrane region" description="Helical" evidence="1">
    <location>
        <begin position="84"/>
        <end position="110"/>
    </location>
</feature>
<dbReference type="Proteomes" id="UP000036932">
    <property type="component" value="Unassembled WGS sequence"/>
</dbReference>
<feature type="transmembrane region" description="Helical" evidence="1">
    <location>
        <begin position="130"/>
        <end position="153"/>
    </location>
</feature>
<name>A0A0M1N2H9_9BACL</name>
<evidence type="ECO:0000256" key="1">
    <source>
        <dbReference type="SAM" id="Phobius"/>
    </source>
</evidence>
<dbReference type="EMBL" id="LIUT01000008">
    <property type="protein sequence ID" value="KOR76356.1"/>
    <property type="molecule type" value="Genomic_DNA"/>
</dbReference>
<dbReference type="AlphaFoldDB" id="A0A0M1N2H9"/>
<organism evidence="2 3">
    <name type="scientific">Paenibacillus solani</name>
    <dbReference type="NCBI Taxonomy" id="1705565"/>
    <lineage>
        <taxon>Bacteria</taxon>
        <taxon>Bacillati</taxon>
        <taxon>Bacillota</taxon>
        <taxon>Bacilli</taxon>
        <taxon>Bacillales</taxon>
        <taxon>Paenibacillaceae</taxon>
        <taxon>Paenibacillus</taxon>
    </lineage>
</organism>
<dbReference type="PATRIC" id="fig|1705565.3.peg.1729"/>
<reference evidence="3" key="1">
    <citation type="submission" date="2015-08" db="EMBL/GenBank/DDBJ databases">
        <title>Genome sequencing project for genomic taxonomy and phylogenomics of Bacillus-like bacteria.</title>
        <authorList>
            <person name="Liu B."/>
            <person name="Wang J."/>
            <person name="Zhu Y."/>
            <person name="Liu G."/>
            <person name="Chen Q."/>
            <person name="Chen Z."/>
            <person name="Lan J."/>
            <person name="Che J."/>
            <person name="Ge C."/>
            <person name="Shi H."/>
            <person name="Pan Z."/>
            <person name="Liu X."/>
        </authorList>
    </citation>
    <scope>NUCLEOTIDE SEQUENCE [LARGE SCALE GENOMIC DNA]</scope>
    <source>
        <strain evidence="3">FJAT-22460</strain>
    </source>
</reference>
<accession>A0A0M1N2H9</accession>
<feature type="transmembrane region" description="Helical" evidence="1">
    <location>
        <begin position="165"/>
        <end position="184"/>
    </location>
</feature>
<feature type="transmembrane region" description="Helical" evidence="1">
    <location>
        <begin position="12"/>
        <end position="35"/>
    </location>
</feature>
<keyword evidence="3" id="KW-1185">Reference proteome</keyword>
<feature type="transmembrane region" description="Helical" evidence="1">
    <location>
        <begin position="218"/>
        <end position="242"/>
    </location>
</feature>
<protein>
    <submittedName>
        <fullName evidence="2">Uncharacterized protein</fullName>
    </submittedName>
</protein>
<keyword evidence="1" id="KW-0812">Transmembrane</keyword>
<keyword evidence="1" id="KW-0472">Membrane</keyword>
<dbReference type="OrthoDB" id="2678893at2"/>
<evidence type="ECO:0000313" key="2">
    <source>
        <dbReference type="EMBL" id="KOR76356.1"/>
    </source>
</evidence>